<dbReference type="AlphaFoldDB" id="A0A8I1YN48"/>
<name>A0A8I1YN48_BRAEL</name>
<accession>A0A8I1YN48</accession>
<evidence type="ECO:0000313" key="1">
    <source>
        <dbReference type="EMBL" id="MBP1299238.1"/>
    </source>
</evidence>
<sequence length="37" mass="4439">MPGLRKARSLKRERRMLAGLDHKNRSLPDCHYAYREL</sequence>
<organism evidence="1 2">
    <name type="scientific">Bradyrhizobium elkanii</name>
    <dbReference type="NCBI Taxonomy" id="29448"/>
    <lineage>
        <taxon>Bacteria</taxon>
        <taxon>Pseudomonadati</taxon>
        <taxon>Pseudomonadota</taxon>
        <taxon>Alphaproteobacteria</taxon>
        <taxon>Hyphomicrobiales</taxon>
        <taxon>Nitrobacteraceae</taxon>
        <taxon>Bradyrhizobium</taxon>
    </lineage>
</organism>
<protein>
    <submittedName>
        <fullName evidence="1">Uncharacterized protein</fullName>
    </submittedName>
</protein>
<dbReference type="EMBL" id="JAFICZ010000001">
    <property type="protein sequence ID" value="MBP1299238.1"/>
    <property type="molecule type" value="Genomic_DNA"/>
</dbReference>
<proteinExistence type="predicted"/>
<gene>
    <name evidence="1" type="ORF">JOH49_008991</name>
</gene>
<reference evidence="1" key="1">
    <citation type="submission" date="2021-02" db="EMBL/GenBank/DDBJ databases">
        <title>Genomic Encyclopedia of Type Strains, Phase IV (KMG-V): Genome sequencing to study the core and pangenomes of soil and plant-associated prokaryotes.</title>
        <authorList>
            <person name="Whitman W."/>
        </authorList>
    </citation>
    <scope>NUCLEOTIDE SEQUENCE</scope>
    <source>
        <strain evidence="1">USDA 406</strain>
    </source>
</reference>
<dbReference type="Proteomes" id="UP000673383">
    <property type="component" value="Unassembled WGS sequence"/>
</dbReference>
<evidence type="ECO:0000313" key="2">
    <source>
        <dbReference type="Proteomes" id="UP000673383"/>
    </source>
</evidence>
<comment type="caution">
    <text evidence="1">The sequence shown here is derived from an EMBL/GenBank/DDBJ whole genome shotgun (WGS) entry which is preliminary data.</text>
</comment>